<keyword evidence="6" id="KW-1003">Cell membrane</keyword>
<protein>
    <recommendedName>
        <fullName evidence="6">Peptidoglycan glycosyltransferase MrdB</fullName>
        <shortName evidence="6">PGT</shortName>
        <ecNumber evidence="6">2.4.99.28</ecNumber>
    </recommendedName>
    <alternativeName>
        <fullName evidence="6">Cell elongation protein RodA</fullName>
    </alternativeName>
    <alternativeName>
        <fullName evidence="6">Cell wall polymerase</fullName>
    </alternativeName>
    <alternativeName>
        <fullName evidence="6">Peptidoglycan polymerase</fullName>
        <shortName evidence="6">PG polymerase</shortName>
    </alternativeName>
</protein>
<organism evidence="7 8">
    <name type="scientific">Candidatus Endobugula sertula</name>
    <name type="common">Bugula neritina bacterial symbiont</name>
    <dbReference type="NCBI Taxonomy" id="62101"/>
    <lineage>
        <taxon>Bacteria</taxon>
        <taxon>Pseudomonadati</taxon>
        <taxon>Pseudomonadota</taxon>
        <taxon>Gammaproteobacteria</taxon>
        <taxon>Cellvibrionales</taxon>
        <taxon>Cellvibrionaceae</taxon>
        <taxon>Candidatus Endobugula</taxon>
    </lineage>
</organism>
<dbReference type="HAMAP" id="MF_02079">
    <property type="entry name" value="PGT_RodA"/>
    <property type="match status" value="1"/>
</dbReference>
<dbReference type="PANTHER" id="PTHR30474:SF1">
    <property type="entry name" value="PEPTIDOGLYCAN GLYCOSYLTRANSFERASE MRDB"/>
    <property type="match status" value="1"/>
</dbReference>
<keyword evidence="4 6" id="KW-1133">Transmembrane helix</keyword>
<dbReference type="Pfam" id="PF01098">
    <property type="entry name" value="FTSW_RODA_SPOVE"/>
    <property type="match status" value="1"/>
</dbReference>
<name>A0A1D2QQA7_9GAMM</name>
<dbReference type="InterPro" id="IPR001182">
    <property type="entry name" value="FtsW/RodA"/>
</dbReference>
<dbReference type="GO" id="GO:0032153">
    <property type="term" value="C:cell division site"/>
    <property type="evidence" value="ECO:0007669"/>
    <property type="project" value="TreeGrafter"/>
</dbReference>
<keyword evidence="2 6" id="KW-0812">Transmembrane</keyword>
<feature type="transmembrane region" description="Helical" evidence="6">
    <location>
        <begin position="35"/>
        <end position="54"/>
    </location>
</feature>
<keyword evidence="6" id="KW-0328">Glycosyltransferase</keyword>
<reference evidence="7 8" key="1">
    <citation type="journal article" date="2016" name="Appl. Environ. Microbiol.">
        <title>Lack of Overt Genome Reduction in the Bryostatin-Producing Bryozoan Symbiont "Candidatus Endobugula sertula".</title>
        <authorList>
            <person name="Miller I.J."/>
            <person name="Vanee N."/>
            <person name="Fong S.S."/>
            <person name="Lim-Fong G.E."/>
            <person name="Kwan J.C."/>
        </authorList>
    </citation>
    <scope>NUCLEOTIDE SEQUENCE [LARGE SCALE GENOMIC DNA]</scope>
    <source>
        <strain evidence="7">AB1-4</strain>
    </source>
</reference>
<dbReference type="STRING" id="62101.AB835_07255"/>
<dbReference type="GO" id="GO:0005886">
    <property type="term" value="C:plasma membrane"/>
    <property type="evidence" value="ECO:0007669"/>
    <property type="project" value="UniProtKB-SubCell"/>
</dbReference>
<dbReference type="GO" id="GO:0009252">
    <property type="term" value="P:peptidoglycan biosynthetic process"/>
    <property type="evidence" value="ECO:0007669"/>
    <property type="project" value="UniProtKB-UniRule"/>
</dbReference>
<keyword evidence="3 6" id="KW-0133">Cell shape</keyword>
<keyword evidence="6" id="KW-0961">Cell wall biogenesis/degradation</keyword>
<feature type="transmembrane region" description="Helical" evidence="6">
    <location>
        <begin position="155"/>
        <end position="172"/>
    </location>
</feature>
<comment type="caution">
    <text evidence="7">The sequence shown here is derived from an EMBL/GenBank/DDBJ whole genome shotgun (WGS) entry which is preliminary data.</text>
</comment>
<evidence type="ECO:0000256" key="5">
    <source>
        <dbReference type="ARBA" id="ARBA00023136"/>
    </source>
</evidence>
<comment type="catalytic activity">
    <reaction evidence="6">
        <text>[GlcNAc-(1-&gt;4)-Mur2Ac(oyl-L-Ala-gamma-D-Glu-L-Lys-D-Ala-D-Ala)](n)-di-trans,octa-cis-undecaprenyl diphosphate + beta-D-GlcNAc-(1-&gt;4)-Mur2Ac(oyl-L-Ala-gamma-D-Glu-L-Lys-D-Ala-D-Ala)-di-trans,octa-cis-undecaprenyl diphosphate = [GlcNAc-(1-&gt;4)-Mur2Ac(oyl-L-Ala-gamma-D-Glu-L-Lys-D-Ala-D-Ala)](n+1)-di-trans,octa-cis-undecaprenyl diphosphate + di-trans,octa-cis-undecaprenyl diphosphate + H(+)</text>
        <dbReference type="Rhea" id="RHEA:23708"/>
        <dbReference type="Rhea" id="RHEA-COMP:9602"/>
        <dbReference type="Rhea" id="RHEA-COMP:9603"/>
        <dbReference type="ChEBI" id="CHEBI:15378"/>
        <dbReference type="ChEBI" id="CHEBI:58405"/>
        <dbReference type="ChEBI" id="CHEBI:60033"/>
        <dbReference type="ChEBI" id="CHEBI:78435"/>
        <dbReference type="EC" id="2.4.99.28"/>
    </reaction>
</comment>
<comment type="pathway">
    <text evidence="6">Cell wall biogenesis; peptidoglycan biosynthesis.</text>
</comment>
<dbReference type="GO" id="GO:0008955">
    <property type="term" value="F:peptidoglycan glycosyltransferase activity"/>
    <property type="evidence" value="ECO:0007669"/>
    <property type="project" value="UniProtKB-UniRule"/>
</dbReference>
<dbReference type="Proteomes" id="UP000242502">
    <property type="component" value="Unassembled WGS sequence"/>
</dbReference>
<dbReference type="EC" id="2.4.99.28" evidence="6"/>
<keyword evidence="6" id="KW-0573">Peptidoglycan synthesis</keyword>
<dbReference type="InterPro" id="IPR011923">
    <property type="entry name" value="RodA/MrdB"/>
</dbReference>
<dbReference type="EMBL" id="MDLC01000021">
    <property type="protein sequence ID" value="ODS23767.1"/>
    <property type="molecule type" value="Genomic_DNA"/>
</dbReference>
<comment type="similarity">
    <text evidence="6">Belongs to the SEDS family. MrdB/RodA subfamily.</text>
</comment>
<evidence type="ECO:0000256" key="1">
    <source>
        <dbReference type="ARBA" id="ARBA00004141"/>
    </source>
</evidence>
<evidence type="ECO:0000256" key="6">
    <source>
        <dbReference type="HAMAP-Rule" id="MF_02079"/>
    </source>
</evidence>
<feature type="transmembrane region" description="Helical" evidence="6">
    <location>
        <begin position="288"/>
        <end position="309"/>
    </location>
</feature>
<evidence type="ECO:0000313" key="8">
    <source>
        <dbReference type="Proteomes" id="UP000242502"/>
    </source>
</evidence>
<dbReference type="PANTHER" id="PTHR30474">
    <property type="entry name" value="CELL CYCLE PROTEIN"/>
    <property type="match status" value="1"/>
</dbReference>
<keyword evidence="6" id="KW-0808">Transferase</keyword>
<feature type="transmembrane region" description="Helical" evidence="6">
    <location>
        <begin position="354"/>
        <end position="375"/>
    </location>
</feature>
<proteinExistence type="inferred from homology"/>
<dbReference type="NCBIfam" id="TIGR02210">
    <property type="entry name" value="rodA_shape"/>
    <property type="match status" value="1"/>
</dbReference>
<evidence type="ECO:0000256" key="4">
    <source>
        <dbReference type="ARBA" id="ARBA00022989"/>
    </source>
</evidence>
<accession>A0A1D2QQA7</accession>
<comment type="subcellular location">
    <subcellularLocation>
        <location evidence="6">Cell inner membrane</location>
        <topology evidence="6">Multi-pass membrane protein</topology>
    </subcellularLocation>
    <subcellularLocation>
        <location evidence="1">Membrane</location>
        <topology evidence="1">Multi-pass membrane protein</topology>
    </subcellularLocation>
</comment>
<feature type="transmembrane region" description="Helical" evidence="6">
    <location>
        <begin position="179"/>
        <end position="212"/>
    </location>
</feature>
<dbReference type="GO" id="GO:0015648">
    <property type="term" value="F:lipid-linked peptidoglycan transporter activity"/>
    <property type="evidence" value="ECO:0007669"/>
    <property type="project" value="TreeGrafter"/>
</dbReference>
<keyword evidence="6" id="KW-0997">Cell inner membrane</keyword>
<evidence type="ECO:0000256" key="2">
    <source>
        <dbReference type="ARBA" id="ARBA00022692"/>
    </source>
</evidence>
<dbReference type="GO" id="GO:0071555">
    <property type="term" value="P:cell wall organization"/>
    <property type="evidence" value="ECO:0007669"/>
    <property type="project" value="UniProtKB-KW"/>
</dbReference>
<sequence>MSSVRHYDFLRRMPEASHDLRQRLSFWQVIHIDPILLLLLFALTVCGLWVLYSASEGNIRMMQRQGVFFVIAYIGLFAVAQVRLSLVARWSIFLYLGGVALLIAVLFIGVGAKGAQRWLSLGSFRFQPSEIMKLAMPIVISAYLSSKALPPRFKHIFWLLILVFVPTSLIMLQPDLGTSILVAASGLIVLFYAGLSWRYILAAFTLIVMSIWPMWQYVLRDYQRQRVITLFDPESDPQGAGWNIIQSKTAIGSGGITGKGWLEGTQSHLNFLPESHTDFIIAVLAEEFGFIGVVVLLALYLLIIFRGLVIAVNGQDSFRRLLAGSITLTFFIYVFVNVGMVAGLLPVVGVPLPLVSLGGTSLVTLMLGFGVLMAISTEQRRVVNK</sequence>
<dbReference type="UniPathway" id="UPA00219"/>
<feature type="transmembrane region" description="Helical" evidence="6">
    <location>
        <begin position="321"/>
        <end position="348"/>
    </location>
</feature>
<dbReference type="GO" id="GO:0051301">
    <property type="term" value="P:cell division"/>
    <property type="evidence" value="ECO:0007669"/>
    <property type="project" value="InterPro"/>
</dbReference>
<feature type="transmembrane region" description="Helical" evidence="6">
    <location>
        <begin position="92"/>
        <end position="110"/>
    </location>
</feature>
<comment type="function">
    <text evidence="6">Peptidoglycan polymerase that is essential for cell wall elongation.</text>
</comment>
<dbReference type="AlphaFoldDB" id="A0A1D2QQA7"/>
<feature type="transmembrane region" description="Helical" evidence="6">
    <location>
        <begin position="66"/>
        <end position="86"/>
    </location>
</feature>
<gene>
    <name evidence="6" type="primary">mrdB</name>
    <name evidence="6" type="synonym">rodA</name>
    <name evidence="7" type="ORF">AB835_07255</name>
</gene>
<evidence type="ECO:0000313" key="7">
    <source>
        <dbReference type="EMBL" id="ODS23767.1"/>
    </source>
</evidence>
<keyword evidence="5 6" id="KW-0472">Membrane</keyword>
<evidence type="ECO:0000256" key="3">
    <source>
        <dbReference type="ARBA" id="ARBA00022960"/>
    </source>
</evidence>
<dbReference type="GO" id="GO:0008360">
    <property type="term" value="P:regulation of cell shape"/>
    <property type="evidence" value="ECO:0007669"/>
    <property type="project" value="UniProtKB-KW"/>
</dbReference>